<proteinExistence type="predicted"/>
<sequence>MRWGDFAVTGSYDADAGQFTPVEIVPAAEIPEPPDSPSDEPIGTPCADPDGGWRVVDESRVSLDDFHAATAHASTVEGYAASWVDMSRNPAAGADPLDPAVEAQLSDPRYTILNVAVAGDPAAAEASIRALWGGMLCVTRAERTEAELVALLQEIIDGPGVLGGGVDGIAGTVGITVVHDDGSFQEELDDRHGEGLVIVSSTLVPA</sequence>
<feature type="region of interest" description="Disordered" evidence="1">
    <location>
        <begin position="28"/>
        <end position="51"/>
    </location>
</feature>
<accession>A0A9W6H0X5</accession>
<reference evidence="2" key="1">
    <citation type="journal article" date="2014" name="Int. J. Syst. Evol. Microbiol.">
        <title>Complete genome sequence of Corynebacterium casei LMG S-19264T (=DSM 44701T), isolated from a smear-ripened cheese.</title>
        <authorList>
            <consortium name="US DOE Joint Genome Institute (JGI-PGF)"/>
            <person name="Walter F."/>
            <person name="Albersmeier A."/>
            <person name="Kalinowski J."/>
            <person name="Ruckert C."/>
        </authorList>
    </citation>
    <scope>NUCLEOTIDE SEQUENCE</scope>
    <source>
        <strain evidence="2">VKM Ac-1020</strain>
    </source>
</reference>
<organism evidence="2 3">
    <name type="scientific">Microbacterium barkeri</name>
    <dbReference type="NCBI Taxonomy" id="33917"/>
    <lineage>
        <taxon>Bacteria</taxon>
        <taxon>Bacillati</taxon>
        <taxon>Actinomycetota</taxon>
        <taxon>Actinomycetes</taxon>
        <taxon>Micrococcales</taxon>
        <taxon>Microbacteriaceae</taxon>
        <taxon>Microbacterium</taxon>
    </lineage>
</organism>
<evidence type="ECO:0000256" key="1">
    <source>
        <dbReference type="SAM" id="MobiDB-lite"/>
    </source>
</evidence>
<name>A0A9W6H0X5_9MICO</name>
<dbReference type="Proteomes" id="UP001142462">
    <property type="component" value="Unassembled WGS sequence"/>
</dbReference>
<protein>
    <submittedName>
        <fullName evidence="2">Uncharacterized protein</fullName>
    </submittedName>
</protein>
<comment type="caution">
    <text evidence="2">The sequence shown here is derived from an EMBL/GenBank/DDBJ whole genome shotgun (WGS) entry which is preliminary data.</text>
</comment>
<evidence type="ECO:0000313" key="2">
    <source>
        <dbReference type="EMBL" id="GLJ60098.1"/>
    </source>
</evidence>
<keyword evidence="3" id="KW-1185">Reference proteome</keyword>
<evidence type="ECO:0000313" key="3">
    <source>
        <dbReference type="Proteomes" id="UP001142462"/>
    </source>
</evidence>
<reference evidence="2" key="2">
    <citation type="submission" date="2023-01" db="EMBL/GenBank/DDBJ databases">
        <authorList>
            <person name="Sun Q."/>
            <person name="Evtushenko L."/>
        </authorList>
    </citation>
    <scope>NUCLEOTIDE SEQUENCE</scope>
    <source>
        <strain evidence="2">VKM Ac-1020</strain>
    </source>
</reference>
<dbReference type="AlphaFoldDB" id="A0A9W6H0X5"/>
<dbReference type="EMBL" id="BSEJ01000001">
    <property type="protein sequence ID" value="GLJ60098.1"/>
    <property type="molecule type" value="Genomic_DNA"/>
</dbReference>
<dbReference type="RefSeq" id="WP_271171828.1">
    <property type="nucleotide sequence ID" value="NZ_BSEJ01000001.1"/>
</dbReference>
<gene>
    <name evidence="2" type="ORF">GCM10017576_02270</name>
</gene>